<reference evidence="1" key="1">
    <citation type="journal article" date="2020" name="mSystems">
        <title>Genome- and Community-Level Interaction Insights into Carbon Utilization and Element Cycling Functions of Hydrothermarchaeota in Hydrothermal Sediment.</title>
        <authorList>
            <person name="Zhou Z."/>
            <person name="Liu Y."/>
            <person name="Xu W."/>
            <person name="Pan J."/>
            <person name="Luo Z.H."/>
            <person name="Li M."/>
        </authorList>
    </citation>
    <scope>NUCLEOTIDE SEQUENCE [LARGE SCALE GENOMIC DNA]</scope>
    <source>
        <strain evidence="1">SpSt-258</strain>
    </source>
</reference>
<protein>
    <recommendedName>
        <fullName evidence="2">LVIVD repeat protein</fullName>
    </recommendedName>
</protein>
<accession>A0A7V1EIE6</accession>
<dbReference type="EMBL" id="DSKY01000021">
    <property type="protein sequence ID" value="HDY59521.1"/>
    <property type="molecule type" value="Genomic_DNA"/>
</dbReference>
<evidence type="ECO:0000313" key="1">
    <source>
        <dbReference type="EMBL" id="HDY59521.1"/>
    </source>
</evidence>
<name>A0A7V1EIE6_UNCW3</name>
<dbReference type="InterPro" id="IPR013211">
    <property type="entry name" value="LVIVD"/>
</dbReference>
<proteinExistence type="predicted"/>
<evidence type="ECO:0008006" key="2">
    <source>
        <dbReference type="Google" id="ProtNLM"/>
    </source>
</evidence>
<dbReference type="Pfam" id="PF08309">
    <property type="entry name" value="LVIVD"/>
    <property type="match status" value="4"/>
</dbReference>
<organism evidence="1">
    <name type="scientific">candidate division WOR-3 bacterium</name>
    <dbReference type="NCBI Taxonomy" id="2052148"/>
    <lineage>
        <taxon>Bacteria</taxon>
        <taxon>Bacteria division WOR-3</taxon>
    </lineage>
</organism>
<gene>
    <name evidence="1" type="ORF">ENP86_08225</name>
</gene>
<dbReference type="PROSITE" id="PS51257">
    <property type="entry name" value="PROKAR_LIPOPROTEIN"/>
    <property type="match status" value="1"/>
</dbReference>
<dbReference type="SUPFAM" id="SSF101908">
    <property type="entry name" value="Putative isomerase YbhE"/>
    <property type="match status" value="1"/>
</dbReference>
<sequence>MTRKIILFTILILSCHRPQVETHNFVIVSECRLPGYPKDIDIKGNYAYIANDQGGLQIVNISNPESTYIVGHYYHQTNIQGIAVRDSFAYLALAAGPPNNGGMLIVNVADHSNPTFVGQDNWFYGYNVFAPENDTKFVYIAARYWFIVEDVSWPQYPSYARRFATPGNVHNLYVIDSLAFLACEQMGLIIYNLNNPDSTAQISEMDTPSNARDVNILGNYAYIADGYDGLVIIDITNPQNPAFVSSFDTPGYAQGVFVKDNLVYIADGNNGLKVIDVSDPYNPILYGEKDTPYAYYLYVKDSLIYLLDRDLGLVIIEEENR</sequence>
<comment type="caution">
    <text evidence="1">The sequence shown here is derived from an EMBL/GenBank/DDBJ whole genome shotgun (WGS) entry which is preliminary data.</text>
</comment>
<dbReference type="AlphaFoldDB" id="A0A7V1EIE6"/>